<dbReference type="PRINTS" id="PR00300">
    <property type="entry name" value="CLPPROTEASEA"/>
</dbReference>
<evidence type="ECO:0000259" key="5">
    <source>
        <dbReference type="SMART" id="SM00382"/>
    </source>
</evidence>
<keyword evidence="2" id="KW-0547">Nucleotide-binding</keyword>
<dbReference type="Pfam" id="PF17871">
    <property type="entry name" value="AAA_lid_9"/>
    <property type="match status" value="1"/>
</dbReference>
<dbReference type="InterPro" id="IPR018368">
    <property type="entry name" value="ClpA/B_CS1"/>
</dbReference>
<evidence type="ECO:0000313" key="7">
    <source>
        <dbReference type="EMBL" id="KAL3630881.1"/>
    </source>
</evidence>
<dbReference type="Gene3D" id="3.40.50.300">
    <property type="entry name" value="P-loop containing nucleotide triphosphate hydrolases"/>
    <property type="match status" value="2"/>
</dbReference>
<reference evidence="8" key="1">
    <citation type="journal article" date="2024" name="IScience">
        <title>Strigolactones Initiate the Formation of Haustorium-like Structures in Castilleja.</title>
        <authorList>
            <person name="Buerger M."/>
            <person name="Peterson D."/>
            <person name="Chory J."/>
        </authorList>
    </citation>
    <scope>NUCLEOTIDE SEQUENCE [LARGE SCALE GENOMIC DNA]</scope>
</reference>
<dbReference type="PANTHER" id="PTHR11638">
    <property type="entry name" value="ATP-DEPENDENT CLP PROTEASE"/>
    <property type="match status" value="1"/>
</dbReference>
<dbReference type="FunFam" id="3.40.50.300:FF:000025">
    <property type="entry name" value="ATP-dependent Clp protease subunit"/>
    <property type="match status" value="1"/>
</dbReference>
<name>A0ABD3CPP1_9LAMI</name>
<evidence type="ECO:0000256" key="3">
    <source>
        <dbReference type="ARBA" id="ARBA00022840"/>
    </source>
</evidence>
<dbReference type="SUPFAM" id="SSF52540">
    <property type="entry name" value="P-loop containing nucleoside triphosphate hydrolases"/>
    <property type="match status" value="2"/>
</dbReference>
<feature type="domain" description="AAA+ ATPase" evidence="5">
    <location>
        <begin position="52"/>
        <end position="198"/>
    </location>
</feature>
<protein>
    <submittedName>
        <fullName evidence="7">Uncharacterized protein</fullName>
    </submittedName>
</protein>
<sequence>MEEGSEKYPFKVDALLKYGTDLTSLAIEGVLDPVIGRQVELDRLTQVLCKRRKNNACLLGDPGVGKTAIVEGLAMKIADGSAPEKLIGKKVFEIDLARLVAGTNYTGEFEKRLVKLIDEVVDSEGSVILFIDELHTLIGGGASSNSSLDAANILKPALARGDLNCIGATTLVEYRKYIEKDPALKRRFEPIQVLEPSPEQAIEILKGLQNKYETYHGVSYTESALIAAVDLSNRYLSDRLLPDKAIDLIDEAGARMQLCKTKTLSSATDYPVTEANIQQVISVWTGIPLEKVTTDESKRLLEMEIVLKRCLIGQDEAVSSVCRAIRRARVGLRDMSKPVASFLFTGPTGVGKTELVKILAEEYFGSKKALVRLDMSEYKEPHSVSRLFGSPPGYHGNKSGGQLTNAIINRPHTLVLLDEIEKAHKRVFDVLLQILNDGRLTDGRGRVADFKHAIIILTSNIGGRVKGDYDEVKKVVGVKLKEFFKPELLNRLDEIVVFRRLNKEHLSEIVDVMLADFYQMAEKKGIKVELCDGFKEKLVFEGYNSSYGARPLRRAITRLLEDNFAERILNGTVTEGQSVRVDVDSAGEVLIEVNETVTEKQSVREDLDSCGEVLTQVKL</sequence>
<dbReference type="InterPro" id="IPR019489">
    <property type="entry name" value="Clp_ATPase_C"/>
</dbReference>
<dbReference type="Gene3D" id="1.10.8.60">
    <property type="match status" value="2"/>
</dbReference>
<dbReference type="SMART" id="SM00382">
    <property type="entry name" value="AAA"/>
    <property type="match status" value="2"/>
</dbReference>
<dbReference type="Pfam" id="PF00004">
    <property type="entry name" value="AAA"/>
    <property type="match status" value="1"/>
</dbReference>
<evidence type="ECO:0000256" key="4">
    <source>
        <dbReference type="ARBA" id="ARBA00023186"/>
    </source>
</evidence>
<keyword evidence="3" id="KW-0067">ATP-binding</keyword>
<dbReference type="EMBL" id="JAVIJP010000032">
    <property type="protein sequence ID" value="KAL3630881.1"/>
    <property type="molecule type" value="Genomic_DNA"/>
</dbReference>
<dbReference type="InterPro" id="IPR001270">
    <property type="entry name" value="ClpA/B"/>
</dbReference>
<feature type="domain" description="Clp ATPase C-terminal" evidence="6">
    <location>
        <begin position="501"/>
        <end position="590"/>
    </location>
</feature>
<dbReference type="PANTHER" id="PTHR11638:SF189">
    <property type="entry name" value="CLP R DOMAIN-CONTAINING PROTEIN"/>
    <property type="match status" value="1"/>
</dbReference>
<comment type="caution">
    <text evidence="7">The sequence shown here is derived from an EMBL/GenBank/DDBJ whole genome shotgun (WGS) entry which is preliminary data.</text>
</comment>
<dbReference type="GO" id="GO:0005524">
    <property type="term" value="F:ATP binding"/>
    <property type="evidence" value="ECO:0007669"/>
    <property type="project" value="UniProtKB-KW"/>
</dbReference>
<dbReference type="InterPro" id="IPR041546">
    <property type="entry name" value="ClpA/ClpB_AAA_lid"/>
</dbReference>
<organism evidence="7 8">
    <name type="scientific">Castilleja foliolosa</name>
    <dbReference type="NCBI Taxonomy" id="1961234"/>
    <lineage>
        <taxon>Eukaryota</taxon>
        <taxon>Viridiplantae</taxon>
        <taxon>Streptophyta</taxon>
        <taxon>Embryophyta</taxon>
        <taxon>Tracheophyta</taxon>
        <taxon>Spermatophyta</taxon>
        <taxon>Magnoliopsida</taxon>
        <taxon>eudicotyledons</taxon>
        <taxon>Gunneridae</taxon>
        <taxon>Pentapetalae</taxon>
        <taxon>asterids</taxon>
        <taxon>lamiids</taxon>
        <taxon>Lamiales</taxon>
        <taxon>Orobanchaceae</taxon>
        <taxon>Pedicularideae</taxon>
        <taxon>Castillejinae</taxon>
        <taxon>Castilleja</taxon>
    </lineage>
</organism>
<dbReference type="Proteomes" id="UP001632038">
    <property type="component" value="Unassembled WGS sequence"/>
</dbReference>
<dbReference type="Pfam" id="PF07724">
    <property type="entry name" value="AAA_2"/>
    <property type="match status" value="1"/>
</dbReference>
<evidence type="ECO:0000256" key="2">
    <source>
        <dbReference type="ARBA" id="ARBA00022741"/>
    </source>
</evidence>
<accession>A0ABD3CPP1</accession>
<dbReference type="FunFam" id="1.10.8.60:FF:000011">
    <property type="entry name" value="ATP-dependent Clp protease ATP-binding subunit"/>
    <property type="match status" value="1"/>
</dbReference>
<dbReference type="InterPro" id="IPR027417">
    <property type="entry name" value="P-loop_NTPase"/>
</dbReference>
<evidence type="ECO:0000259" key="6">
    <source>
        <dbReference type="SMART" id="SM01086"/>
    </source>
</evidence>
<keyword evidence="8" id="KW-1185">Reference proteome</keyword>
<feature type="domain" description="AAA+ ATPase" evidence="5">
    <location>
        <begin position="338"/>
        <end position="502"/>
    </location>
</feature>
<dbReference type="CDD" id="cd19499">
    <property type="entry name" value="RecA-like_ClpB_Hsp104-like"/>
    <property type="match status" value="1"/>
</dbReference>
<dbReference type="CDD" id="cd00009">
    <property type="entry name" value="AAA"/>
    <property type="match status" value="1"/>
</dbReference>
<dbReference type="Pfam" id="PF10431">
    <property type="entry name" value="ClpB_D2-small"/>
    <property type="match status" value="1"/>
</dbReference>
<dbReference type="SMART" id="SM01086">
    <property type="entry name" value="ClpB_D2-small"/>
    <property type="match status" value="1"/>
</dbReference>
<proteinExistence type="predicted"/>
<gene>
    <name evidence="7" type="ORF">CASFOL_023865</name>
</gene>
<keyword evidence="4" id="KW-0143">Chaperone</keyword>
<dbReference type="InterPro" id="IPR050130">
    <property type="entry name" value="ClpA_ClpB"/>
</dbReference>
<dbReference type="InterPro" id="IPR003959">
    <property type="entry name" value="ATPase_AAA_core"/>
</dbReference>
<dbReference type="PROSITE" id="PS00870">
    <property type="entry name" value="CLPAB_1"/>
    <property type="match status" value="1"/>
</dbReference>
<dbReference type="InterPro" id="IPR003593">
    <property type="entry name" value="AAA+_ATPase"/>
</dbReference>
<evidence type="ECO:0000256" key="1">
    <source>
        <dbReference type="ARBA" id="ARBA00022737"/>
    </source>
</evidence>
<evidence type="ECO:0000313" key="8">
    <source>
        <dbReference type="Proteomes" id="UP001632038"/>
    </source>
</evidence>
<keyword evidence="1" id="KW-0677">Repeat</keyword>
<dbReference type="AlphaFoldDB" id="A0ABD3CPP1"/>